<dbReference type="InterPro" id="IPR011990">
    <property type="entry name" value="TPR-like_helical_dom_sf"/>
</dbReference>
<keyword evidence="5" id="KW-1185">Reference proteome</keyword>
<organism evidence="4 5">
    <name type="scientific">Cryptosporangium minutisporangium</name>
    <dbReference type="NCBI Taxonomy" id="113569"/>
    <lineage>
        <taxon>Bacteria</taxon>
        <taxon>Bacillati</taxon>
        <taxon>Actinomycetota</taxon>
        <taxon>Actinomycetes</taxon>
        <taxon>Cryptosporangiales</taxon>
        <taxon>Cryptosporangiaceae</taxon>
        <taxon>Cryptosporangium</taxon>
    </lineage>
</organism>
<dbReference type="InterPro" id="IPR018392">
    <property type="entry name" value="LysM"/>
</dbReference>
<feature type="compositionally biased region" description="Pro residues" evidence="1">
    <location>
        <begin position="246"/>
        <end position="257"/>
    </location>
</feature>
<dbReference type="PANTHER" id="PTHR35807">
    <property type="entry name" value="TRANSCRIPTIONAL REGULATOR REDD-RELATED"/>
    <property type="match status" value="1"/>
</dbReference>
<reference evidence="5" key="1">
    <citation type="journal article" date="2019" name="Int. J. Syst. Evol. Microbiol.">
        <title>The Global Catalogue of Microorganisms (GCM) 10K type strain sequencing project: providing services to taxonomists for standard genome sequencing and annotation.</title>
        <authorList>
            <consortium name="The Broad Institute Genomics Platform"/>
            <consortium name="The Broad Institute Genome Sequencing Center for Infectious Disease"/>
            <person name="Wu L."/>
            <person name="Ma J."/>
        </authorList>
    </citation>
    <scope>NUCLEOTIDE SEQUENCE [LARGE SCALE GENOMIC DNA]</scope>
    <source>
        <strain evidence="5">JCM 9458</strain>
    </source>
</reference>
<dbReference type="EMBL" id="BAAAYN010000042">
    <property type="protein sequence ID" value="GAA3393374.1"/>
    <property type="molecule type" value="Genomic_DNA"/>
</dbReference>
<dbReference type="InterPro" id="IPR051677">
    <property type="entry name" value="AfsR-DnrI-RedD_regulator"/>
</dbReference>
<feature type="compositionally biased region" description="Low complexity" evidence="1">
    <location>
        <begin position="171"/>
        <end position="181"/>
    </location>
</feature>
<evidence type="ECO:0000313" key="5">
    <source>
        <dbReference type="Proteomes" id="UP001501676"/>
    </source>
</evidence>
<proteinExistence type="predicted"/>
<feature type="region of interest" description="Disordered" evidence="1">
    <location>
        <begin position="135"/>
        <end position="183"/>
    </location>
</feature>
<dbReference type="CDD" id="cd00118">
    <property type="entry name" value="LysM"/>
    <property type="match status" value="1"/>
</dbReference>
<feature type="transmembrane region" description="Helical" evidence="2">
    <location>
        <begin position="42"/>
        <end position="63"/>
    </location>
</feature>
<dbReference type="Gene3D" id="3.10.350.10">
    <property type="entry name" value="LysM domain"/>
    <property type="match status" value="1"/>
</dbReference>
<dbReference type="Gene3D" id="1.10.10.10">
    <property type="entry name" value="Winged helix-like DNA-binding domain superfamily/Winged helix DNA-binding domain"/>
    <property type="match status" value="1"/>
</dbReference>
<gene>
    <name evidence="4" type="ORF">GCM10020369_58670</name>
</gene>
<feature type="domain" description="Bacterial transcriptional activator" evidence="3">
    <location>
        <begin position="812"/>
        <end position="950"/>
    </location>
</feature>
<dbReference type="Gene3D" id="1.25.40.10">
    <property type="entry name" value="Tetratricopeptide repeat domain"/>
    <property type="match status" value="1"/>
</dbReference>
<feature type="compositionally biased region" description="Low complexity" evidence="1">
    <location>
        <begin position="656"/>
        <end position="669"/>
    </location>
</feature>
<name>A0ABP6T626_9ACTN</name>
<feature type="transmembrane region" description="Helical" evidence="2">
    <location>
        <begin position="84"/>
        <end position="104"/>
    </location>
</feature>
<dbReference type="Pfam" id="PF03704">
    <property type="entry name" value="BTAD"/>
    <property type="match status" value="1"/>
</dbReference>
<feature type="compositionally biased region" description="Pro residues" evidence="1">
    <location>
        <begin position="269"/>
        <end position="290"/>
    </location>
</feature>
<dbReference type="InterPro" id="IPR036779">
    <property type="entry name" value="LysM_dom_sf"/>
</dbReference>
<keyword evidence="2" id="KW-1133">Transmembrane helix</keyword>
<sequence length="972" mass="101603">MASVGGVPWLLVVAVGWPLPRHVPTPSDVVAWLTSPIDDGGIFQIIACVTWILWAIWVGSLLLEAYDLIRYAGRSRPKPTGIQALAAALLTALTLNLSGAASYAQPPIPPATVAAATPLLPRPANPPILAIHDQRSTEARQPDGAGSDGAYPPWGTTTHTTERDGQTAALTRTRSSTTTTRVPRCVVQENDTLWDLAYNHLGEAERWEEIYTLNRGLIQADGRALSDPDLLIPGWVLVLPTRLPAPTPATPSPPAAPDKPDTPDGATGQPPPPQPTVPGPSPTPPRPTTPGPSTTAPSQSTSGTAAPSPLPPTAQDPAKDPATASRAEHGVELSGGWVSAGLAAAIADAGTLAWLRRRRVYRPEPLPGPNPQARDLHPLPPLIGTVREAAHELDAGLLEPCSPGPTVAQLADADSPDLPPPGPDGPQLAGLDDPLNPRGLGLTGDGAPAAARALLTATLAAGGPQDPDAAGTILIPAATLAEILGTAAVDLGPLPRLHVHPGLPDALTTLEDLIIARRRELDDHDAPDFETLHAAHPFHAPLPLALLIAEIPAPVLHARVTAALQLGSPLRIAAVFLGNWPPGDTLHVHLDGTTIRPPTGDRSEPPARLSVLDVSTAVAALEVLREAHTGTRPATAHSAAAAALIPDPGPAPHRVPSSADSPASTSPASFDHPAPTRGGPTDEPARVPAAVSGALPSTAATSGSPRARIQVLGQAPLIRPLDGPPVTGARSHAVELLALLAAHRDGMDLPDIMEVFYPTATVRRASQRLSTTVGNLRNRIRTAAGDPANKEKLEPVLNTGSHYQLNPAILHIDWWHFQDTLARAVTADDDQRLVTLRHAVDLWTGPLLDGCNYRWVESHREYSRRQGITAHIQLAALLTDAAPDEGASLLDAACGIDPINEDVARLAMRAHAQAGNRAAVQARLQALTAALADIDEDPDEATTRLADQLMSRTSAPRRSGPPPTETQRADGP</sequence>
<accession>A0ABP6T626</accession>
<dbReference type="Proteomes" id="UP001501676">
    <property type="component" value="Unassembled WGS sequence"/>
</dbReference>
<dbReference type="SMART" id="SM01043">
    <property type="entry name" value="BTAD"/>
    <property type="match status" value="1"/>
</dbReference>
<feature type="region of interest" description="Disordered" evidence="1">
    <location>
        <begin position="949"/>
        <end position="972"/>
    </location>
</feature>
<evidence type="ECO:0000256" key="2">
    <source>
        <dbReference type="SAM" id="Phobius"/>
    </source>
</evidence>
<feature type="region of interest" description="Disordered" evidence="1">
    <location>
        <begin position="246"/>
        <end position="328"/>
    </location>
</feature>
<keyword evidence="2" id="KW-0472">Membrane</keyword>
<dbReference type="InterPro" id="IPR005158">
    <property type="entry name" value="BTAD"/>
</dbReference>
<dbReference type="SUPFAM" id="SSF48452">
    <property type="entry name" value="TPR-like"/>
    <property type="match status" value="1"/>
</dbReference>
<evidence type="ECO:0000259" key="3">
    <source>
        <dbReference type="SMART" id="SM01043"/>
    </source>
</evidence>
<comment type="caution">
    <text evidence="4">The sequence shown here is derived from an EMBL/GenBank/DDBJ whole genome shotgun (WGS) entry which is preliminary data.</text>
</comment>
<feature type="compositionally biased region" description="Low complexity" evidence="1">
    <location>
        <begin position="425"/>
        <end position="434"/>
    </location>
</feature>
<evidence type="ECO:0000313" key="4">
    <source>
        <dbReference type="EMBL" id="GAA3393374.1"/>
    </source>
</evidence>
<evidence type="ECO:0000256" key="1">
    <source>
        <dbReference type="SAM" id="MobiDB-lite"/>
    </source>
</evidence>
<keyword evidence="2" id="KW-0812">Transmembrane</keyword>
<protein>
    <recommendedName>
        <fullName evidence="3">Bacterial transcriptional activator domain-containing protein</fullName>
    </recommendedName>
</protein>
<feature type="region of interest" description="Disordered" evidence="1">
    <location>
        <begin position="644"/>
        <end position="688"/>
    </location>
</feature>
<feature type="compositionally biased region" description="Low complexity" evidence="1">
    <location>
        <begin position="291"/>
        <end position="307"/>
    </location>
</feature>
<dbReference type="InterPro" id="IPR036388">
    <property type="entry name" value="WH-like_DNA-bd_sf"/>
</dbReference>
<feature type="region of interest" description="Disordered" evidence="1">
    <location>
        <begin position="397"/>
        <end position="444"/>
    </location>
</feature>